<sequence>MFPATGRGTPPDLLVGMAEYADWLHLRHSVPTTSVRKCADIRKPPCKYLADLRDVFVKKKSELYKPPLRLYTTFQKY</sequence>
<keyword evidence="2" id="KW-1185">Reference proteome</keyword>
<organism evidence="1 2">
    <name type="scientific">Daphnia magna</name>
    <dbReference type="NCBI Taxonomy" id="35525"/>
    <lineage>
        <taxon>Eukaryota</taxon>
        <taxon>Metazoa</taxon>
        <taxon>Ecdysozoa</taxon>
        <taxon>Arthropoda</taxon>
        <taxon>Crustacea</taxon>
        <taxon>Branchiopoda</taxon>
        <taxon>Diplostraca</taxon>
        <taxon>Cladocera</taxon>
        <taxon>Anomopoda</taxon>
        <taxon>Daphniidae</taxon>
        <taxon>Daphnia</taxon>
    </lineage>
</organism>
<comment type="caution">
    <text evidence="1">The sequence shown here is derived from an EMBL/GenBank/DDBJ whole genome shotgun (WGS) entry which is preliminary data.</text>
</comment>
<dbReference type="EMBL" id="JAOYFB010000003">
    <property type="protein sequence ID" value="KAK4009531.1"/>
    <property type="molecule type" value="Genomic_DNA"/>
</dbReference>
<name>A0ABQ9Z9I0_9CRUS</name>
<evidence type="ECO:0000313" key="2">
    <source>
        <dbReference type="Proteomes" id="UP001234178"/>
    </source>
</evidence>
<reference evidence="1 2" key="1">
    <citation type="journal article" date="2023" name="Nucleic Acids Res.">
        <title>The hologenome of Daphnia magna reveals possible DNA methylation and microbiome-mediated evolution of the host genome.</title>
        <authorList>
            <person name="Chaturvedi A."/>
            <person name="Li X."/>
            <person name="Dhandapani V."/>
            <person name="Marshall H."/>
            <person name="Kissane S."/>
            <person name="Cuenca-Cambronero M."/>
            <person name="Asole G."/>
            <person name="Calvet F."/>
            <person name="Ruiz-Romero M."/>
            <person name="Marangio P."/>
            <person name="Guigo R."/>
            <person name="Rago D."/>
            <person name="Mirbahai L."/>
            <person name="Eastwood N."/>
            <person name="Colbourne J.K."/>
            <person name="Zhou J."/>
            <person name="Mallon E."/>
            <person name="Orsini L."/>
        </authorList>
    </citation>
    <scope>NUCLEOTIDE SEQUENCE [LARGE SCALE GENOMIC DNA]</scope>
    <source>
        <strain evidence="1">LRV0_1</strain>
    </source>
</reference>
<gene>
    <name evidence="1" type="ORF">OUZ56_018665</name>
</gene>
<evidence type="ECO:0000313" key="1">
    <source>
        <dbReference type="EMBL" id="KAK4009531.1"/>
    </source>
</evidence>
<protein>
    <submittedName>
        <fullName evidence="1">Uncharacterized protein</fullName>
    </submittedName>
</protein>
<proteinExistence type="predicted"/>
<accession>A0ABQ9Z9I0</accession>
<dbReference type="Proteomes" id="UP001234178">
    <property type="component" value="Unassembled WGS sequence"/>
</dbReference>